<reference evidence="4 5" key="1">
    <citation type="submission" date="2019-03" db="EMBL/GenBank/DDBJ databases">
        <title>Sequencing 25 genomes of Wallemia mellicola.</title>
        <authorList>
            <person name="Gostincar C."/>
        </authorList>
    </citation>
    <scope>NUCLEOTIDE SEQUENCE [LARGE SCALE GENOMIC DNA]</scope>
    <source>
        <strain evidence="4 5">EXF-6152</strain>
    </source>
</reference>
<organism evidence="4 5">
    <name type="scientific">Wallemia mellicola</name>
    <dbReference type="NCBI Taxonomy" id="1708541"/>
    <lineage>
        <taxon>Eukaryota</taxon>
        <taxon>Fungi</taxon>
        <taxon>Dikarya</taxon>
        <taxon>Basidiomycota</taxon>
        <taxon>Wallemiomycotina</taxon>
        <taxon>Wallemiomycetes</taxon>
        <taxon>Wallemiales</taxon>
        <taxon>Wallemiaceae</taxon>
        <taxon>Wallemia</taxon>
    </lineage>
</organism>
<name>A0A4T0MET6_9BASI</name>
<comment type="caution">
    <text evidence="4">The sequence shown here is derived from an EMBL/GenBank/DDBJ whole genome shotgun (WGS) entry which is preliminary data.</text>
</comment>
<dbReference type="GO" id="GO:0006606">
    <property type="term" value="P:protein import into nucleus"/>
    <property type="evidence" value="ECO:0007669"/>
    <property type="project" value="TreeGrafter"/>
</dbReference>
<evidence type="ECO:0000259" key="3">
    <source>
        <dbReference type="Pfam" id="PF25567"/>
    </source>
</evidence>
<dbReference type="Pfam" id="PF25567">
    <property type="entry name" value="TPR_SYO1"/>
    <property type="match status" value="1"/>
</dbReference>
<dbReference type="Gene3D" id="1.25.10.10">
    <property type="entry name" value="Leucine-rich Repeat Variant"/>
    <property type="match status" value="1"/>
</dbReference>
<dbReference type="GO" id="GO:0042273">
    <property type="term" value="P:ribosomal large subunit biogenesis"/>
    <property type="evidence" value="ECO:0007669"/>
    <property type="project" value="TreeGrafter"/>
</dbReference>
<dbReference type="InterPro" id="IPR052616">
    <property type="entry name" value="SYO1-like"/>
</dbReference>
<proteinExistence type="inferred from homology"/>
<sequence>MGKSQTKKRTARHNPIRVPDTHKKSSNTNHTQVIPVLEKFKSANASERVWACAATTNLIANDPSTRRLLQSKGVITLLIERLSDNEPDVINESTGSLRNLCIDGGPEICAEMFNKNVLAPLKTHITNIVSIVERIVQGEQPSDHDEISWRRIIWTWIENIVTIFWCLSYDQSETSNKAFKAVNDLSLPPFLVAFLKKDLRKVTPLSTTIAASQCLFILSEDNASFKKHFHDNPGDCTALVDIISDPFEKADQVKATLSKILSCGIIRNISPLPAVVPAAAVANDSNTILPILFSCLNADLNALSNESESLAANLPAITSKQNNNTTDHKSNEEKRLDEIELVMITLQSSLDVLTGYCSQIPEGDFELNDTEENEAEEMEEEMQEDIDAIIEGDSQAQDNENEMNEVKPIATTSIIPSSLLTLFNPEVELHNKLIKLAYPTSMSLLRSSISATSPHSPTTAHLSVVHLRALEALQNLLLSLARYAPSPSSPTSEEEAEAWSSLKQQLNPTLSQLWAGLFEIGQAIEPCEVNNFTIRTQSARFGCIENLVGCMLGVSKVLGEDLQLQSSEITALINMYNVSTSGALKSKVVGTLGGLARRQDKIEDNRIIGNFLIDLLNKLPQVASQATDESTTAEVAIAILNELFDIYADENSGYDVPVFRNDQFLNKLRAVVPLVRTCARSVDRKFNPELRATIDEAYQNFLSFIRYRQSVA</sequence>
<feature type="compositionally biased region" description="Basic residues" evidence="2">
    <location>
        <begin position="1"/>
        <end position="15"/>
    </location>
</feature>
<evidence type="ECO:0000313" key="4">
    <source>
        <dbReference type="EMBL" id="TIB81695.1"/>
    </source>
</evidence>
<dbReference type="CDD" id="cd13394">
    <property type="entry name" value="Syo1_like"/>
    <property type="match status" value="1"/>
</dbReference>
<dbReference type="AlphaFoldDB" id="A0A4T0MET6"/>
<dbReference type="Proteomes" id="UP000310685">
    <property type="component" value="Unassembled WGS sequence"/>
</dbReference>
<gene>
    <name evidence="4" type="ORF">E3Q22_00785</name>
</gene>
<dbReference type="InterPro" id="IPR016024">
    <property type="entry name" value="ARM-type_fold"/>
</dbReference>
<feature type="domain" description="SYO1-like TPR repeats" evidence="3">
    <location>
        <begin position="426"/>
        <end position="710"/>
    </location>
</feature>
<dbReference type="SUPFAM" id="SSF48371">
    <property type="entry name" value="ARM repeat"/>
    <property type="match status" value="1"/>
</dbReference>
<protein>
    <submittedName>
        <fullName evidence="4">ARM repeat-containing protein</fullName>
    </submittedName>
</protein>
<evidence type="ECO:0000256" key="1">
    <source>
        <dbReference type="ARBA" id="ARBA00049983"/>
    </source>
</evidence>
<comment type="similarity">
    <text evidence="1">Belongs to the nuclear import and ribosome assembly adapter family.</text>
</comment>
<evidence type="ECO:0000313" key="5">
    <source>
        <dbReference type="Proteomes" id="UP000310685"/>
    </source>
</evidence>
<dbReference type="InterPro" id="IPR011989">
    <property type="entry name" value="ARM-like"/>
</dbReference>
<evidence type="ECO:0000256" key="2">
    <source>
        <dbReference type="SAM" id="MobiDB-lite"/>
    </source>
</evidence>
<dbReference type="EMBL" id="SPRC01000005">
    <property type="protein sequence ID" value="TIB81695.1"/>
    <property type="molecule type" value="Genomic_DNA"/>
</dbReference>
<feature type="region of interest" description="Disordered" evidence="2">
    <location>
        <begin position="1"/>
        <end position="30"/>
    </location>
</feature>
<dbReference type="PANTHER" id="PTHR13347">
    <property type="entry name" value="HEAT REPEAT-CONTAINING PROTEIN 3"/>
    <property type="match status" value="1"/>
</dbReference>
<dbReference type="GO" id="GO:0051082">
    <property type="term" value="F:unfolded protein binding"/>
    <property type="evidence" value="ECO:0007669"/>
    <property type="project" value="TreeGrafter"/>
</dbReference>
<dbReference type="InterPro" id="IPR057990">
    <property type="entry name" value="TPR_SYO1"/>
</dbReference>
<dbReference type="PANTHER" id="PTHR13347:SF1">
    <property type="entry name" value="HEAT REPEAT-CONTAINING PROTEIN 3"/>
    <property type="match status" value="1"/>
</dbReference>
<accession>A0A4T0MET6</accession>